<dbReference type="PANTHER" id="PTHR12815:SF23">
    <property type="entry name" value="OUTER MEMBRANE PROTEIN ASSEMBLY FACTOR BAMA"/>
    <property type="match status" value="1"/>
</dbReference>
<comment type="similarity">
    <text evidence="8">Belongs to the BamA family.</text>
</comment>
<evidence type="ECO:0000256" key="8">
    <source>
        <dbReference type="HAMAP-Rule" id="MF_01430"/>
    </source>
</evidence>
<evidence type="ECO:0000256" key="4">
    <source>
        <dbReference type="ARBA" id="ARBA00022729"/>
    </source>
</evidence>
<name>A0A2T0X5U7_9RHOB</name>
<comment type="function">
    <text evidence="8">Part of the outer membrane protein assembly complex, which is involved in assembly and insertion of beta-barrel proteins into the outer membrane.</text>
</comment>
<comment type="caution">
    <text evidence="11">The sequence shown here is derived from an EMBL/GenBank/DDBJ whole genome shotgun (WGS) entry which is preliminary data.</text>
</comment>
<dbReference type="InterPro" id="IPR034746">
    <property type="entry name" value="POTRA"/>
</dbReference>
<dbReference type="Proteomes" id="UP000238392">
    <property type="component" value="Unassembled WGS sequence"/>
</dbReference>
<organism evidence="11 12">
    <name type="scientific">Donghicola tyrosinivorans</name>
    <dbReference type="NCBI Taxonomy" id="1652492"/>
    <lineage>
        <taxon>Bacteria</taxon>
        <taxon>Pseudomonadati</taxon>
        <taxon>Pseudomonadota</taxon>
        <taxon>Alphaproteobacteria</taxon>
        <taxon>Rhodobacterales</taxon>
        <taxon>Roseobacteraceae</taxon>
        <taxon>Donghicola</taxon>
    </lineage>
</organism>
<sequence>MTTNHNPDTDFGNLGCIHGVVAMTEFSRRTSAGVLTAARLMVSAAALGAGAFVLTVPSVIEAQSYSFNSVSVEGNQRIETATILSYLGVARGQSISAGELNAGYRRLEESGLFESINVEPRGNTLVVTVVEYPTVNRISFEGNRRLDDDELQAIIESQPRRVLNPASVTRDAQLIAEGYSQQGRIAARVQPRIIKRSDNRVDLVFEIFEGDVTEIERISIVGNKAYSDRRLKRVLETKQAGLLRRLIRRDTYIEDRVAFDRQVLTDFYNSRGYVDFRVTGVTPQVTRERDGVFLQFNVEEGQQFRFGNVTISSELSNVDPDDYAAALNVKAGEIYSPTAVETVIARLERLTIKNQLQFVRIEPRITRNDRDLTLDVEWVLSRGERIFVERIDIEGNTTTLDRVVRNQFKVVEGDPFNPREIRQAAERIRALGFFEDNVEVNAREGSSPDQVIIDVDVTEQPTGAISFGANYSTSDGVGLVGSFSERNFLGRGQSLRISVGNSDSSSNYGVSFVEPNFLGRDLAFGLTANYVESTPTYAEYDTRSGLFEPSLTFPVSEHGNLQVRAKAAQTDIYNVDDSASTVVKNEGEEGALTAGGLGYTYSFDNRRSGLNPAAGYYFAISQDFMGGADEQYMETTVRAQAFKAIMNEEVELRATFEAGNLAFAQGTSRVANRYFMGSRVMRGFEGGGIGPRDADTGDALGGNSFAVARFEAEFPLGLPEEYGISGGVFYDVGSLWGLDKTYGANILYQDASIRQVAGVSIFWTTPIGPLRFNWTEALESRAEDKPRGFEFTISAEF</sequence>
<dbReference type="PIRSF" id="PIRSF006076">
    <property type="entry name" value="OM_assembly_OMP85"/>
    <property type="match status" value="1"/>
</dbReference>
<comment type="subunit">
    <text evidence="8">Part of the Bam complex.</text>
</comment>
<keyword evidence="5 8" id="KW-0677">Repeat</keyword>
<proteinExistence type="inferred from homology"/>
<dbReference type="GO" id="GO:0043165">
    <property type="term" value="P:Gram-negative-bacterium-type cell outer membrane assembly"/>
    <property type="evidence" value="ECO:0007669"/>
    <property type="project" value="UniProtKB-UniRule"/>
</dbReference>
<gene>
    <name evidence="8" type="primary">bamA</name>
    <name evidence="11" type="ORF">CLV74_101455</name>
</gene>
<protein>
    <recommendedName>
        <fullName evidence="8 9">Outer membrane protein assembly factor BamA</fullName>
    </recommendedName>
</protein>
<dbReference type="InterPro" id="IPR000184">
    <property type="entry name" value="Bac_surfAg_D15"/>
</dbReference>
<dbReference type="GO" id="GO:0051205">
    <property type="term" value="P:protein insertion into membrane"/>
    <property type="evidence" value="ECO:0007669"/>
    <property type="project" value="UniProtKB-UniRule"/>
</dbReference>
<dbReference type="Pfam" id="PF01103">
    <property type="entry name" value="Omp85"/>
    <property type="match status" value="1"/>
</dbReference>
<dbReference type="EMBL" id="PVTQ01000001">
    <property type="protein sequence ID" value="PRY94318.1"/>
    <property type="molecule type" value="Genomic_DNA"/>
</dbReference>
<dbReference type="InterPro" id="IPR023707">
    <property type="entry name" value="OM_assembly_BamA"/>
</dbReference>
<dbReference type="Pfam" id="PF07244">
    <property type="entry name" value="POTRA"/>
    <property type="match status" value="4"/>
</dbReference>
<dbReference type="Gene3D" id="3.10.20.310">
    <property type="entry name" value="membrane protein fhac"/>
    <property type="match status" value="5"/>
</dbReference>
<dbReference type="HAMAP" id="MF_01430">
    <property type="entry name" value="OM_assembly_BamA"/>
    <property type="match status" value="1"/>
</dbReference>
<dbReference type="Gene3D" id="2.40.160.50">
    <property type="entry name" value="membrane protein fhac: a member of the omp85/tpsb transporter family"/>
    <property type="match status" value="1"/>
</dbReference>
<keyword evidence="6 8" id="KW-0472">Membrane</keyword>
<feature type="domain" description="POTRA" evidence="10">
    <location>
        <begin position="133"/>
        <end position="210"/>
    </location>
</feature>
<dbReference type="NCBIfam" id="TIGR03303">
    <property type="entry name" value="OM_YaeT"/>
    <property type="match status" value="1"/>
</dbReference>
<evidence type="ECO:0000313" key="11">
    <source>
        <dbReference type="EMBL" id="PRY94318.1"/>
    </source>
</evidence>
<evidence type="ECO:0000256" key="3">
    <source>
        <dbReference type="ARBA" id="ARBA00022692"/>
    </source>
</evidence>
<dbReference type="PROSITE" id="PS51779">
    <property type="entry name" value="POTRA"/>
    <property type="match status" value="4"/>
</dbReference>
<comment type="subcellular location">
    <subcellularLocation>
        <location evidence="8">Cell outer membrane</location>
    </subcellularLocation>
    <subcellularLocation>
        <location evidence="1">Membrane</location>
    </subcellularLocation>
</comment>
<evidence type="ECO:0000256" key="7">
    <source>
        <dbReference type="ARBA" id="ARBA00023237"/>
    </source>
</evidence>
<evidence type="ECO:0000256" key="2">
    <source>
        <dbReference type="ARBA" id="ARBA00022452"/>
    </source>
</evidence>
<accession>A0A2T0X5U7</accession>
<keyword evidence="7 8" id="KW-0998">Cell outer membrane</keyword>
<dbReference type="InterPro" id="IPR039910">
    <property type="entry name" value="D15-like"/>
</dbReference>
<keyword evidence="4 8" id="KW-0732">Signal</keyword>
<evidence type="ECO:0000256" key="5">
    <source>
        <dbReference type="ARBA" id="ARBA00022737"/>
    </source>
</evidence>
<evidence type="ECO:0000256" key="1">
    <source>
        <dbReference type="ARBA" id="ARBA00004370"/>
    </source>
</evidence>
<keyword evidence="12" id="KW-1185">Reference proteome</keyword>
<dbReference type="GO" id="GO:0009279">
    <property type="term" value="C:cell outer membrane"/>
    <property type="evidence" value="ECO:0007669"/>
    <property type="project" value="UniProtKB-SubCell"/>
</dbReference>
<feature type="domain" description="POTRA" evidence="10">
    <location>
        <begin position="386"/>
        <end position="460"/>
    </location>
</feature>
<evidence type="ECO:0000256" key="9">
    <source>
        <dbReference type="NCBIfam" id="TIGR03303"/>
    </source>
</evidence>
<feature type="domain" description="POTRA" evidence="10">
    <location>
        <begin position="65"/>
        <end position="132"/>
    </location>
</feature>
<dbReference type="PANTHER" id="PTHR12815">
    <property type="entry name" value="SORTING AND ASSEMBLY MACHINERY SAMM50 PROTEIN FAMILY MEMBER"/>
    <property type="match status" value="1"/>
</dbReference>
<dbReference type="InterPro" id="IPR010827">
    <property type="entry name" value="BamA/TamA_POTRA"/>
</dbReference>
<keyword evidence="3 8" id="KW-0812">Transmembrane</keyword>
<dbReference type="AlphaFoldDB" id="A0A2T0X5U7"/>
<evidence type="ECO:0000259" key="10">
    <source>
        <dbReference type="PROSITE" id="PS51779"/>
    </source>
</evidence>
<evidence type="ECO:0000313" key="12">
    <source>
        <dbReference type="Proteomes" id="UP000238392"/>
    </source>
</evidence>
<reference evidence="11 12" key="1">
    <citation type="submission" date="2018-03" db="EMBL/GenBank/DDBJ databases">
        <title>Genomic Encyclopedia of Archaeal and Bacterial Type Strains, Phase II (KMG-II): from individual species to whole genera.</title>
        <authorList>
            <person name="Goeker M."/>
        </authorList>
    </citation>
    <scope>NUCLEOTIDE SEQUENCE [LARGE SCALE GENOMIC DNA]</scope>
    <source>
        <strain evidence="11 12">DSM 100212</strain>
    </source>
</reference>
<keyword evidence="2 8" id="KW-1134">Transmembrane beta strand</keyword>
<feature type="domain" description="POTRA" evidence="10">
    <location>
        <begin position="213"/>
        <end position="301"/>
    </location>
</feature>
<evidence type="ECO:0000256" key="6">
    <source>
        <dbReference type="ARBA" id="ARBA00023136"/>
    </source>
</evidence>